<keyword evidence="4" id="KW-0804">Transcription</keyword>
<protein>
    <submittedName>
        <fullName evidence="6">Sigma-70 family RNA polymerase sigma factor</fullName>
    </submittedName>
</protein>
<dbReference type="SUPFAM" id="SSF88946">
    <property type="entry name" value="Sigma2 domain of RNA polymerase sigma factors"/>
    <property type="match status" value="1"/>
</dbReference>
<evidence type="ECO:0000256" key="2">
    <source>
        <dbReference type="ARBA" id="ARBA00023082"/>
    </source>
</evidence>
<evidence type="ECO:0000256" key="4">
    <source>
        <dbReference type="ARBA" id="ARBA00023163"/>
    </source>
</evidence>
<evidence type="ECO:0000256" key="1">
    <source>
        <dbReference type="ARBA" id="ARBA00023015"/>
    </source>
</evidence>
<evidence type="ECO:0000313" key="7">
    <source>
        <dbReference type="Proteomes" id="UP000298210"/>
    </source>
</evidence>
<dbReference type="SUPFAM" id="SSF88659">
    <property type="entry name" value="Sigma3 and sigma4 domains of RNA polymerase sigma factors"/>
    <property type="match status" value="1"/>
</dbReference>
<dbReference type="InterPro" id="IPR013325">
    <property type="entry name" value="RNA_pol_sigma_r2"/>
</dbReference>
<accession>A0A4Y7WIF6</accession>
<dbReference type="AlphaFoldDB" id="A0A4Y7WIF6"/>
<comment type="caution">
    <text evidence="6">The sequence shown here is derived from an EMBL/GenBank/DDBJ whole genome shotgun (WGS) entry which is preliminary data.</text>
</comment>
<keyword evidence="3" id="KW-0238">DNA-binding</keyword>
<dbReference type="Proteomes" id="UP000298210">
    <property type="component" value="Unassembled WGS sequence"/>
</dbReference>
<dbReference type="Gene3D" id="1.10.1740.10">
    <property type="match status" value="1"/>
</dbReference>
<dbReference type="GO" id="GO:0006352">
    <property type="term" value="P:DNA-templated transcription initiation"/>
    <property type="evidence" value="ECO:0007669"/>
    <property type="project" value="InterPro"/>
</dbReference>
<keyword evidence="1" id="KW-0805">Transcription regulation</keyword>
<dbReference type="PANTHER" id="PTHR30385">
    <property type="entry name" value="SIGMA FACTOR F FLAGELLAR"/>
    <property type="match status" value="1"/>
</dbReference>
<dbReference type="InterPro" id="IPR014284">
    <property type="entry name" value="RNA_pol_sigma-70_dom"/>
</dbReference>
<dbReference type="Pfam" id="PF04542">
    <property type="entry name" value="Sigma70_r2"/>
    <property type="match status" value="1"/>
</dbReference>
<feature type="domain" description="RNA polymerase sigma-70 region 2" evidence="5">
    <location>
        <begin position="35"/>
        <end position="85"/>
    </location>
</feature>
<dbReference type="InterPro" id="IPR007627">
    <property type="entry name" value="RNA_pol_sigma70_r2"/>
</dbReference>
<dbReference type="InterPro" id="IPR013324">
    <property type="entry name" value="RNA_pol_sigma_r3/r4-like"/>
</dbReference>
<dbReference type="GO" id="GO:0003677">
    <property type="term" value="F:DNA binding"/>
    <property type="evidence" value="ECO:0007669"/>
    <property type="project" value="UniProtKB-KW"/>
</dbReference>
<dbReference type="EMBL" id="SNUX01000003">
    <property type="protein sequence ID" value="TES48057.1"/>
    <property type="molecule type" value="Genomic_DNA"/>
</dbReference>
<dbReference type="RefSeq" id="WP_134259341.1">
    <property type="nucleotide sequence ID" value="NZ_SNUX01000003.1"/>
</dbReference>
<proteinExistence type="predicted"/>
<evidence type="ECO:0000259" key="5">
    <source>
        <dbReference type="Pfam" id="PF04542"/>
    </source>
</evidence>
<reference evidence="6 7" key="1">
    <citation type="submission" date="2019-03" db="EMBL/GenBank/DDBJ databases">
        <authorList>
            <person name="Liu G."/>
        </authorList>
    </citation>
    <scope>NUCLEOTIDE SEQUENCE [LARGE SCALE GENOMIC DNA]</scope>
    <source>
        <strain evidence="6 7">DSM 19099</strain>
    </source>
</reference>
<sequence>MRQIHGKWFDVDQAYAEYEKYIAKAVNKRLKQAKYYGLDYADIYNIGAIGFVRAYKNFDEAKGTPFEAHVYKNAEFEILRAFRDSNQYVHVPVTVKDCMQKIKKINNFENMDMDELKNATGETAYTIEQALNCIKQIIVPGNKKIGSDFYQDQELMEVLAPSIEDDTDMIVEDFFSKLKPRDLEILKLYMGDMKQSEIGAIFGLSQIQISRILRKKIAKSWQEYAEV</sequence>
<dbReference type="GO" id="GO:0016987">
    <property type="term" value="F:sigma factor activity"/>
    <property type="evidence" value="ECO:0007669"/>
    <property type="project" value="UniProtKB-KW"/>
</dbReference>
<organism evidence="6 7">
    <name type="scientific">Shouchella lehensis</name>
    <dbReference type="NCBI Taxonomy" id="300825"/>
    <lineage>
        <taxon>Bacteria</taxon>
        <taxon>Bacillati</taxon>
        <taxon>Bacillota</taxon>
        <taxon>Bacilli</taxon>
        <taxon>Bacillales</taxon>
        <taxon>Bacillaceae</taxon>
        <taxon>Shouchella</taxon>
    </lineage>
</organism>
<evidence type="ECO:0000256" key="3">
    <source>
        <dbReference type="ARBA" id="ARBA00023125"/>
    </source>
</evidence>
<name>A0A4Y7WIF6_9BACI</name>
<dbReference type="Gene3D" id="1.20.140.160">
    <property type="match status" value="1"/>
</dbReference>
<dbReference type="NCBIfam" id="TIGR02937">
    <property type="entry name" value="sigma70-ECF"/>
    <property type="match status" value="1"/>
</dbReference>
<keyword evidence="2" id="KW-0731">Sigma factor</keyword>
<evidence type="ECO:0000313" key="6">
    <source>
        <dbReference type="EMBL" id="TES48057.1"/>
    </source>
</evidence>
<gene>
    <name evidence="6" type="ORF">E2L03_13055</name>
</gene>